<keyword evidence="2" id="KW-1185">Reference proteome</keyword>
<evidence type="ECO:0000313" key="1">
    <source>
        <dbReference type="EMBL" id="MFC0050325.1"/>
    </source>
</evidence>
<dbReference type="InterPro" id="IPR007376">
    <property type="entry name" value="dsDNA_mimic_put"/>
</dbReference>
<sequence>MSDSLELWSMDELCDHAFAIFEELASENLSPEDYALYQQHYETLAYVDLVPAGKDWLELIGAELDAELHLEALIGLSGTDGAPDLVLARILLSREKHDALCHAQWRGQ</sequence>
<proteinExistence type="predicted"/>
<comment type="caution">
    <text evidence="1">The sequence shown here is derived from an EMBL/GenBank/DDBJ whole genome shotgun (WGS) entry which is preliminary data.</text>
</comment>
<dbReference type="Proteomes" id="UP001589813">
    <property type="component" value="Unassembled WGS sequence"/>
</dbReference>
<dbReference type="EMBL" id="JBHLXP010000005">
    <property type="protein sequence ID" value="MFC0050325.1"/>
    <property type="molecule type" value="Genomic_DNA"/>
</dbReference>
<accession>A0ABV6BHI7</accession>
<organism evidence="1 2">
    <name type="scientific">Rheinheimera tilapiae</name>
    <dbReference type="NCBI Taxonomy" id="875043"/>
    <lineage>
        <taxon>Bacteria</taxon>
        <taxon>Pseudomonadati</taxon>
        <taxon>Pseudomonadota</taxon>
        <taxon>Gammaproteobacteria</taxon>
        <taxon>Chromatiales</taxon>
        <taxon>Chromatiaceae</taxon>
        <taxon>Rheinheimera</taxon>
    </lineage>
</organism>
<dbReference type="Gene3D" id="3.10.450.140">
    <property type="entry name" value="dsDNA mimic, putative"/>
    <property type="match status" value="1"/>
</dbReference>
<reference evidence="1 2" key="1">
    <citation type="submission" date="2024-09" db="EMBL/GenBank/DDBJ databases">
        <authorList>
            <person name="Sun Q."/>
            <person name="Mori K."/>
        </authorList>
    </citation>
    <scope>NUCLEOTIDE SEQUENCE [LARGE SCALE GENOMIC DNA]</scope>
    <source>
        <strain evidence="1 2">KCTC 23315</strain>
    </source>
</reference>
<dbReference type="SUPFAM" id="SSF102816">
    <property type="entry name" value="Putative dsDNA mimic"/>
    <property type="match status" value="1"/>
</dbReference>
<evidence type="ECO:0000313" key="2">
    <source>
        <dbReference type="Proteomes" id="UP001589813"/>
    </source>
</evidence>
<protein>
    <submittedName>
        <fullName evidence="1">DUF440 family protein</fullName>
    </submittedName>
</protein>
<gene>
    <name evidence="1" type="ORF">ACFFJP_18660</name>
</gene>
<dbReference type="RefSeq" id="WP_377247894.1">
    <property type="nucleotide sequence ID" value="NZ_JBHLXP010000005.1"/>
</dbReference>
<dbReference type="InterPro" id="IPR036763">
    <property type="entry name" value="Put_dsDNA_mimic_sf"/>
</dbReference>
<name>A0ABV6BHI7_9GAMM</name>
<dbReference type="Pfam" id="PF04269">
    <property type="entry name" value="DUF440"/>
    <property type="match status" value="1"/>
</dbReference>